<name>A0A9D4IC66_DREPO</name>
<proteinExistence type="predicted"/>
<evidence type="ECO:0000313" key="2">
    <source>
        <dbReference type="Proteomes" id="UP000828390"/>
    </source>
</evidence>
<protein>
    <submittedName>
        <fullName evidence="1">Uncharacterized protein</fullName>
    </submittedName>
</protein>
<accession>A0A9D4IC66</accession>
<dbReference type="EMBL" id="JAIWYP010000009">
    <property type="protein sequence ID" value="KAH3768425.1"/>
    <property type="molecule type" value="Genomic_DNA"/>
</dbReference>
<evidence type="ECO:0000313" key="1">
    <source>
        <dbReference type="EMBL" id="KAH3768425.1"/>
    </source>
</evidence>
<dbReference type="Proteomes" id="UP000828390">
    <property type="component" value="Unassembled WGS sequence"/>
</dbReference>
<reference evidence="1" key="2">
    <citation type="submission" date="2020-11" db="EMBL/GenBank/DDBJ databases">
        <authorList>
            <person name="McCartney M.A."/>
            <person name="Auch B."/>
            <person name="Kono T."/>
            <person name="Mallez S."/>
            <person name="Becker A."/>
            <person name="Gohl D.M."/>
            <person name="Silverstein K.A.T."/>
            <person name="Koren S."/>
            <person name="Bechman K.B."/>
            <person name="Herman A."/>
            <person name="Abrahante J.E."/>
            <person name="Garbe J."/>
        </authorList>
    </citation>
    <scope>NUCLEOTIDE SEQUENCE</scope>
    <source>
        <strain evidence="1">Duluth1</strain>
        <tissue evidence="1">Whole animal</tissue>
    </source>
</reference>
<reference evidence="1" key="1">
    <citation type="journal article" date="2019" name="bioRxiv">
        <title>The Genome of the Zebra Mussel, Dreissena polymorpha: A Resource for Invasive Species Research.</title>
        <authorList>
            <person name="McCartney M.A."/>
            <person name="Auch B."/>
            <person name="Kono T."/>
            <person name="Mallez S."/>
            <person name="Zhang Y."/>
            <person name="Obille A."/>
            <person name="Becker A."/>
            <person name="Abrahante J.E."/>
            <person name="Garbe J."/>
            <person name="Badalamenti J.P."/>
            <person name="Herman A."/>
            <person name="Mangelson H."/>
            <person name="Liachko I."/>
            <person name="Sullivan S."/>
            <person name="Sone E.D."/>
            <person name="Koren S."/>
            <person name="Silverstein K.A.T."/>
            <person name="Beckman K.B."/>
            <person name="Gohl D.M."/>
        </authorList>
    </citation>
    <scope>NUCLEOTIDE SEQUENCE</scope>
    <source>
        <strain evidence="1">Duluth1</strain>
        <tissue evidence="1">Whole animal</tissue>
    </source>
</reference>
<organism evidence="1 2">
    <name type="scientific">Dreissena polymorpha</name>
    <name type="common">Zebra mussel</name>
    <name type="synonym">Mytilus polymorpha</name>
    <dbReference type="NCBI Taxonomy" id="45954"/>
    <lineage>
        <taxon>Eukaryota</taxon>
        <taxon>Metazoa</taxon>
        <taxon>Spiralia</taxon>
        <taxon>Lophotrochozoa</taxon>
        <taxon>Mollusca</taxon>
        <taxon>Bivalvia</taxon>
        <taxon>Autobranchia</taxon>
        <taxon>Heteroconchia</taxon>
        <taxon>Euheterodonta</taxon>
        <taxon>Imparidentia</taxon>
        <taxon>Neoheterodontei</taxon>
        <taxon>Myida</taxon>
        <taxon>Dreissenoidea</taxon>
        <taxon>Dreissenidae</taxon>
        <taxon>Dreissena</taxon>
    </lineage>
</organism>
<sequence length="290" mass="33550">MNEYIGNARANPTGNVQVLLELIERCESRVVCVDNDMEHEKIQFMVDDIIRSIDANTVRLGQEYFTNAMFEDAIKYADDVLKNVKISQIKMQLRESIERPKTVEENIKLAASADTAENVNEASIDESKQQVRQLCQRFESNASDLRQLSRERINTMPCKSTRDLRQVDDKTQPIIYRRKSVATSSEDDTSLLRKGSEFDSRFTHKRRFAGVFDHILDTNLHGSLNPDSECEEVVYASDVEPNDHGLLEVPGRKYDIFKDELKRDNRSFDRAFTALANWFDRRIKKISNLF</sequence>
<dbReference type="AlphaFoldDB" id="A0A9D4IC66"/>
<comment type="caution">
    <text evidence="1">The sequence shown here is derived from an EMBL/GenBank/DDBJ whole genome shotgun (WGS) entry which is preliminary data.</text>
</comment>
<keyword evidence="2" id="KW-1185">Reference proteome</keyword>
<gene>
    <name evidence="1" type="ORF">DPMN_169637</name>
</gene>